<evidence type="ECO:0000313" key="11">
    <source>
        <dbReference type="Proteomes" id="UP000198660"/>
    </source>
</evidence>
<dbReference type="NCBIfam" id="TIGR00556">
    <property type="entry name" value="pantethn_trn"/>
    <property type="match status" value="1"/>
</dbReference>
<dbReference type="EMBL" id="FPAA01000010">
    <property type="protein sequence ID" value="SFS89449.1"/>
    <property type="molecule type" value="Genomic_DNA"/>
</dbReference>
<protein>
    <recommendedName>
        <fullName evidence="8">Holo-[acyl-carrier-protein] synthase</fullName>
        <shortName evidence="8">Holo-ACP synthase</shortName>
        <ecNumber evidence="8">2.7.8.7</ecNumber>
    </recommendedName>
    <alternativeName>
        <fullName evidence="8">4'-phosphopantetheinyl transferase AcpS</fullName>
    </alternativeName>
</protein>
<sequence>MIVGVGVDLVELSHLATLNTDQLSKRILTPKEIEKIPHEVRRRLEWLAGRFAAKEAIAKAIGCGIGSQLSFQDITIAYKEGGQPGVELSTSGKNRLGLQQVHFHLSITHTKKTAAAFVVMESGKKSD</sequence>
<comment type="function">
    <text evidence="8">Transfers the 4'-phosphopantetheine moiety from coenzyme A to a Ser of acyl-carrier-protein.</text>
</comment>
<evidence type="ECO:0000256" key="6">
    <source>
        <dbReference type="ARBA" id="ARBA00023098"/>
    </source>
</evidence>
<feature type="binding site" evidence="8">
    <location>
        <position position="8"/>
    </location>
    <ligand>
        <name>Mg(2+)</name>
        <dbReference type="ChEBI" id="CHEBI:18420"/>
    </ligand>
</feature>
<evidence type="ECO:0000256" key="2">
    <source>
        <dbReference type="ARBA" id="ARBA00022679"/>
    </source>
</evidence>
<evidence type="ECO:0000256" key="8">
    <source>
        <dbReference type="HAMAP-Rule" id="MF_00101"/>
    </source>
</evidence>
<keyword evidence="11" id="KW-1185">Reference proteome</keyword>
<keyword evidence="6 8" id="KW-0443">Lipid metabolism</keyword>
<dbReference type="InterPro" id="IPR002582">
    <property type="entry name" value="ACPS"/>
</dbReference>
<evidence type="ECO:0000256" key="4">
    <source>
        <dbReference type="ARBA" id="ARBA00022832"/>
    </source>
</evidence>
<dbReference type="InterPro" id="IPR037143">
    <property type="entry name" value="4-PPantetheinyl_Trfase_dom_sf"/>
</dbReference>
<feature type="domain" description="4'-phosphopantetheinyl transferase" evidence="9">
    <location>
        <begin position="4"/>
        <end position="94"/>
    </location>
</feature>
<dbReference type="SUPFAM" id="SSF56214">
    <property type="entry name" value="4'-phosphopantetheinyl transferase"/>
    <property type="match status" value="1"/>
</dbReference>
<keyword evidence="5 8" id="KW-0460">Magnesium</keyword>
<name>A0A1I6TJQ3_9BACL</name>
<dbReference type="InterPro" id="IPR004568">
    <property type="entry name" value="Ppantetheine-prot_Trfase_dom"/>
</dbReference>
<accession>A0A1I6TJQ3</accession>
<dbReference type="RefSeq" id="WP_091838121.1">
    <property type="nucleotide sequence ID" value="NZ_FPAA01000010.1"/>
</dbReference>
<dbReference type="EC" id="2.7.8.7" evidence="8"/>
<dbReference type="InterPro" id="IPR008278">
    <property type="entry name" value="4-PPantetheinyl_Trfase_dom"/>
</dbReference>
<evidence type="ECO:0000256" key="1">
    <source>
        <dbReference type="ARBA" id="ARBA00022516"/>
    </source>
</evidence>
<feature type="binding site" evidence="8">
    <location>
        <position position="55"/>
    </location>
    <ligand>
        <name>Mg(2+)</name>
        <dbReference type="ChEBI" id="CHEBI:18420"/>
    </ligand>
</feature>
<dbReference type="OrthoDB" id="517356at2"/>
<keyword evidence="1 8" id="KW-0444">Lipid biosynthesis</keyword>
<evidence type="ECO:0000256" key="5">
    <source>
        <dbReference type="ARBA" id="ARBA00022842"/>
    </source>
</evidence>
<dbReference type="GO" id="GO:0000287">
    <property type="term" value="F:magnesium ion binding"/>
    <property type="evidence" value="ECO:0007669"/>
    <property type="project" value="UniProtKB-UniRule"/>
</dbReference>
<evidence type="ECO:0000259" key="9">
    <source>
        <dbReference type="Pfam" id="PF01648"/>
    </source>
</evidence>
<dbReference type="HAMAP" id="MF_00101">
    <property type="entry name" value="AcpS"/>
    <property type="match status" value="1"/>
</dbReference>
<keyword evidence="3 8" id="KW-0479">Metal-binding</keyword>
<dbReference type="NCBIfam" id="TIGR00516">
    <property type="entry name" value="acpS"/>
    <property type="match status" value="1"/>
</dbReference>
<keyword evidence="4 8" id="KW-0276">Fatty acid metabolism</keyword>
<evidence type="ECO:0000256" key="3">
    <source>
        <dbReference type="ARBA" id="ARBA00022723"/>
    </source>
</evidence>
<dbReference type="GO" id="GO:0005737">
    <property type="term" value="C:cytoplasm"/>
    <property type="evidence" value="ECO:0007669"/>
    <property type="project" value="UniProtKB-SubCell"/>
</dbReference>
<dbReference type="GO" id="GO:0006633">
    <property type="term" value="P:fatty acid biosynthetic process"/>
    <property type="evidence" value="ECO:0007669"/>
    <property type="project" value="UniProtKB-UniRule"/>
</dbReference>
<evidence type="ECO:0000313" key="10">
    <source>
        <dbReference type="EMBL" id="SFS89449.1"/>
    </source>
</evidence>
<comment type="catalytic activity">
    <reaction evidence="8">
        <text>apo-[ACP] + CoA = holo-[ACP] + adenosine 3',5'-bisphosphate + H(+)</text>
        <dbReference type="Rhea" id="RHEA:12068"/>
        <dbReference type="Rhea" id="RHEA-COMP:9685"/>
        <dbReference type="Rhea" id="RHEA-COMP:9690"/>
        <dbReference type="ChEBI" id="CHEBI:15378"/>
        <dbReference type="ChEBI" id="CHEBI:29999"/>
        <dbReference type="ChEBI" id="CHEBI:57287"/>
        <dbReference type="ChEBI" id="CHEBI:58343"/>
        <dbReference type="ChEBI" id="CHEBI:64479"/>
        <dbReference type="EC" id="2.7.8.7"/>
    </reaction>
</comment>
<dbReference type="Pfam" id="PF01648">
    <property type="entry name" value="ACPS"/>
    <property type="match status" value="1"/>
</dbReference>
<dbReference type="GO" id="GO:0008897">
    <property type="term" value="F:holo-[acyl-carrier-protein] synthase activity"/>
    <property type="evidence" value="ECO:0007669"/>
    <property type="project" value="UniProtKB-UniRule"/>
</dbReference>
<comment type="cofactor">
    <cofactor evidence="8">
        <name>Mg(2+)</name>
        <dbReference type="ChEBI" id="CHEBI:18420"/>
    </cofactor>
</comment>
<dbReference type="Proteomes" id="UP000198660">
    <property type="component" value="Unassembled WGS sequence"/>
</dbReference>
<dbReference type="Gene3D" id="3.90.470.20">
    <property type="entry name" value="4'-phosphopantetheinyl transferase domain"/>
    <property type="match status" value="1"/>
</dbReference>
<proteinExistence type="inferred from homology"/>
<evidence type="ECO:0000256" key="7">
    <source>
        <dbReference type="ARBA" id="ARBA00023160"/>
    </source>
</evidence>
<dbReference type="AlphaFoldDB" id="A0A1I6TJQ3"/>
<keyword evidence="8" id="KW-0963">Cytoplasm</keyword>
<gene>
    <name evidence="8" type="primary">acpS</name>
    <name evidence="10" type="ORF">SAMN05444972_11068</name>
</gene>
<comment type="similarity">
    <text evidence="8">Belongs to the P-Pant transferase superfamily. AcpS family.</text>
</comment>
<organism evidence="10 11">
    <name type="scientific">Marininema halotolerans</name>
    <dbReference type="NCBI Taxonomy" id="1155944"/>
    <lineage>
        <taxon>Bacteria</taxon>
        <taxon>Bacillati</taxon>
        <taxon>Bacillota</taxon>
        <taxon>Bacilli</taxon>
        <taxon>Bacillales</taxon>
        <taxon>Thermoactinomycetaceae</taxon>
        <taxon>Marininema</taxon>
    </lineage>
</organism>
<comment type="subcellular location">
    <subcellularLocation>
        <location evidence="8">Cytoplasm</location>
    </subcellularLocation>
</comment>
<keyword evidence="2 8" id="KW-0808">Transferase</keyword>
<reference evidence="11" key="1">
    <citation type="submission" date="2016-10" db="EMBL/GenBank/DDBJ databases">
        <authorList>
            <person name="Varghese N."/>
            <person name="Submissions S."/>
        </authorList>
    </citation>
    <scope>NUCLEOTIDE SEQUENCE [LARGE SCALE GENOMIC DNA]</scope>
    <source>
        <strain evidence="11">DSM 45789</strain>
    </source>
</reference>
<keyword evidence="7 8" id="KW-0275">Fatty acid biosynthesis</keyword>